<comment type="caution">
    <text evidence="2">The sequence shown here is derived from an EMBL/GenBank/DDBJ whole genome shotgun (WGS) entry which is preliminary data.</text>
</comment>
<gene>
    <name evidence="2" type="ORF">DES31_0706</name>
</gene>
<dbReference type="Gene3D" id="2.40.128.640">
    <property type="match status" value="1"/>
</dbReference>
<organism evidence="2 3">
    <name type="scientific">Otariodibacter oris</name>
    <dbReference type="NCBI Taxonomy" id="1032623"/>
    <lineage>
        <taxon>Bacteria</taxon>
        <taxon>Pseudomonadati</taxon>
        <taxon>Pseudomonadota</taxon>
        <taxon>Gammaproteobacteria</taxon>
        <taxon>Pasteurellales</taxon>
        <taxon>Pasteurellaceae</taxon>
        <taxon>Otariodibacter</taxon>
    </lineage>
</organism>
<accession>A0A420XJE3</accession>
<proteinExistence type="predicted"/>
<keyword evidence="3" id="KW-1185">Reference proteome</keyword>
<dbReference type="Pfam" id="PF04170">
    <property type="entry name" value="NlpE"/>
    <property type="match status" value="1"/>
</dbReference>
<dbReference type="AlphaFoldDB" id="A0A420XJE3"/>
<feature type="signal peptide" evidence="1">
    <location>
        <begin position="1"/>
        <end position="19"/>
    </location>
</feature>
<reference evidence="2 3" key="1">
    <citation type="submission" date="2018-10" db="EMBL/GenBank/DDBJ databases">
        <title>Genomic Encyclopedia of Type Strains, Phase IV (KMG-IV): sequencing the most valuable type-strain genomes for metagenomic binning, comparative biology and taxonomic classification.</title>
        <authorList>
            <person name="Goeker M."/>
        </authorList>
    </citation>
    <scope>NUCLEOTIDE SEQUENCE [LARGE SCALE GENOMIC DNA]</scope>
    <source>
        <strain evidence="2 3">DSM 23800</strain>
    </source>
</reference>
<name>A0A420XJE3_9PAST</name>
<evidence type="ECO:0000313" key="3">
    <source>
        <dbReference type="Proteomes" id="UP000280099"/>
    </source>
</evidence>
<sequence length="129" mass="14437">MNMKTIAVLSITALLSACSLLPKKDVSGTYQGTLPCADCEKIAANIVLNNDKTYEYNAVFFKNTEKYPFIETGTYEWDSQKNDIIKLSNSQNLTLHVTDNYIELYDAEGNPPGSGINYRLEKIKSSKIN</sequence>
<dbReference type="Proteomes" id="UP000280099">
    <property type="component" value="Unassembled WGS sequence"/>
</dbReference>
<dbReference type="RefSeq" id="WP_229583616.1">
    <property type="nucleotide sequence ID" value="NZ_CP016604.1"/>
</dbReference>
<protein>
    <submittedName>
        <fullName evidence="2">NlpE-like protein</fullName>
    </submittedName>
</protein>
<keyword evidence="1" id="KW-0732">Signal</keyword>
<dbReference type="InterPro" id="IPR007298">
    <property type="entry name" value="Cu-R_lipoprotein_NlpE"/>
</dbReference>
<dbReference type="EMBL" id="RBJC01000004">
    <property type="protein sequence ID" value="RKR77376.1"/>
    <property type="molecule type" value="Genomic_DNA"/>
</dbReference>
<evidence type="ECO:0000256" key="1">
    <source>
        <dbReference type="SAM" id="SignalP"/>
    </source>
</evidence>
<feature type="chain" id="PRO_5019124154" evidence="1">
    <location>
        <begin position="20"/>
        <end position="129"/>
    </location>
</feature>
<dbReference type="PROSITE" id="PS51257">
    <property type="entry name" value="PROKAR_LIPOPROTEIN"/>
    <property type="match status" value="1"/>
</dbReference>
<evidence type="ECO:0000313" key="2">
    <source>
        <dbReference type="EMBL" id="RKR77376.1"/>
    </source>
</evidence>